<keyword evidence="2" id="KW-1185">Reference proteome</keyword>
<dbReference type="EMBL" id="LT840184">
    <property type="protein sequence ID" value="SMF90468.1"/>
    <property type="molecule type" value="Genomic_DNA"/>
</dbReference>
<dbReference type="Pfam" id="PF25753">
    <property type="entry name" value="SF0329"/>
    <property type="match status" value="1"/>
</dbReference>
<accession>A0A1X7HPC2</accession>
<name>A0A1X7HPC2_9BACL</name>
<protein>
    <submittedName>
        <fullName evidence="1">Uncharacterized protein</fullName>
    </submittedName>
</protein>
<sequence length="189" mass="21681">MSWSKLKQQLESFLSPALNGRVEYRATSYRYLPDKSGICYLAVDKKNVLNMSDTTGSIRWYQTEQEIKNDPDIQIPINNDEIEAIRKDTKGTVPEDRLKVIARSRKISELAKELLSAQAALSKSNFVLVATTFLSISIDESLESNDILLNILALVDRRVGKKRILNMAEKMKLKHPIVQYFYELRRSTL</sequence>
<organism evidence="1 2">
    <name type="scientific">Paenibacillus uliginis N3/975</name>
    <dbReference type="NCBI Taxonomy" id="1313296"/>
    <lineage>
        <taxon>Bacteria</taxon>
        <taxon>Bacillati</taxon>
        <taxon>Bacillota</taxon>
        <taxon>Bacilli</taxon>
        <taxon>Bacillales</taxon>
        <taxon>Paenibacillaceae</taxon>
        <taxon>Paenibacillus</taxon>
    </lineage>
</organism>
<proteinExistence type="predicted"/>
<dbReference type="Proteomes" id="UP000192940">
    <property type="component" value="Chromosome I"/>
</dbReference>
<dbReference type="STRING" id="1313296.SAMN05661091_5061"/>
<dbReference type="AlphaFoldDB" id="A0A1X7HPC2"/>
<gene>
    <name evidence="1" type="ORF">SAMN05661091_5061</name>
</gene>
<reference evidence="1 2" key="1">
    <citation type="submission" date="2017-04" db="EMBL/GenBank/DDBJ databases">
        <authorList>
            <person name="Afonso C.L."/>
            <person name="Miller P.J."/>
            <person name="Scott M.A."/>
            <person name="Spackman E."/>
            <person name="Goraichik I."/>
            <person name="Dimitrov K.M."/>
            <person name="Suarez D.L."/>
            <person name="Swayne D.E."/>
        </authorList>
    </citation>
    <scope>NUCLEOTIDE SEQUENCE [LARGE SCALE GENOMIC DNA]</scope>
    <source>
        <strain evidence="1 2">N3/975</strain>
    </source>
</reference>
<dbReference type="RefSeq" id="WP_208915727.1">
    <property type="nucleotide sequence ID" value="NZ_LT840184.1"/>
</dbReference>
<evidence type="ECO:0000313" key="1">
    <source>
        <dbReference type="EMBL" id="SMF90468.1"/>
    </source>
</evidence>
<evidence type="ECO:0000313" key="2">
    <source>
        <dbReference type="Proteomes" id="UP000192940"/>
    </source>
</evidence>
<dbReference type="InterPro" id="IPR057955">
    <property type="entry name" value="SF0329-like"/>
</dbReference>